<name>A0A7C4WKY9_9EURY</name>
<dbReference type="InterPro" id="IPR002739">
    <property type="entry name" value="PAB1135-like"/>
</dbReference>
<organism evidence="2">
    <name type="scientific">Geoglobus ahangari</name>
    <dbReference type="NCBI Taxonomy" id="113653"/>
    <lineage>
        <taxon>Archaea</taxon>
        <taxon>Methanobacteriati</taxon>
        <taxon>Methanobacteriota</taxon>
        <taxon>Archaeoglobi</taxon>
        <taxon>Archaeoglobales</taxon>
        <taxon>Archaeoglobaceae</taxon>
        <taxon>Geoglobus</taxon>
    </lineage>
</organism>
<dbReference type="PANTHER" id="PTHR38816">
    <property type="entry name" value="EXOSOME SUBUNIT, DUF54 FAMILY-RELATED"/>
    <property type="match status" value="1"/>
</dbReference>
<dbReference type="PANTHER" id="PTHR38816:SF1">
    <property type="entry name" value="EXOSOME SUBUNIT"/>
    <property type="match status" value="1"/>
</dbReference>
<evidence type="ECO:0000313" key="2">
    <source>
        <dbReference type="EMBL" id="HGU59802.1"/>
    </source>
</evidence>
<dbReference type="EMBL" id="DTAK01000048">
    <property type="protein sequence ID" value="HGU59802.1"/>
    <property type="molecule type" value="Genomic_DNA"/>
</dbReference>
<dbReference type="EMBL" id="DRUC01000087">
    <property type="protein sequence ID" value="HHF48630.1"/>
    <property type="molecule type" value="Genomic_DNA"/>
</dbReference>
<dbReference type="EMBL" id="DTPI01000022">
    <property type="protein sequence ID" value="HGE66098.1"/>
    <property type="molecule type" value="Genomic_DNA"/>
</dbReference>
<comment type="caution">
    <text evidence="2">The sequence shown here is derived from an EMBL/GenBank/DDBJ whole genome shotgun (WGS) entry which is preliminary data.</text>
</comment>
<dbReference type="AlphaFoldDB" id="A0A7C4WKY9"/>
<sequence>MKIDNITVSAIVYSTEDPEKVGEAIATLFPFEFEIQVSHATGHYGNPIMFLEVEIKKKREIKEFWNHLIKLLGEQRTILIEFLDRLIDENGVLHIRIDKQQAYLGKVELAFGGDCIVVKAKLVTFPSKREKLIEFAREILSKGL</sequence>
<dbReference type="InterPro" id="IPR022803">
    <property type="entry name" value="Ribosomal_uL5_dom_sf"/>
</dbReference>
<evidence type="ECO:0000313" key="1">
    <source>
        <dbReference type="EMBL" id="HGE66098.1"/>
    </source>
</evidence>
<dbReference type="Gene3D" id="3.30.1440.10">
    <property type="match status" value="1"/>
</dbReference>
<reference evidence="2" key="1">
    <citation type="journal article" date="2020" name="mSystems">
        <title>Genome- and Community-Level Interaction Insights into Carbon Utilization and Element Cycling Functions of Hydrothermarchaeota in Hydrothermal Sediment.</title>
        <authorList>
            <person name="Zhou Z."/>
            <person name="Liu Y."/>
            <person name="Xu W."/>
            <person name="Pan J."/>
            <person name="Luo Z.H."/>
            <person name="Li M."/>
        </authorList>
    </citation>
    <scope>NUCLEOTIDE SEQUENCE [LARGE SCALE GENOMIC DNA]</scope>
    <source>
        <strain evidence="3">SpSt-10</strain>
        <strain evidence="2">SpSt-62</strain>
        <strain evidence="1">SpSt-97</strain>
    </source>
</reference>
<evidence type="ECO:0000313" key="3">
    <source>
        <dbReference type="EMBL" id="HHF48630.1"/>
    </source>
</evidence>
<protein>
    <submittedName>
        <fullName evidence="2">Exosome subunit</fullName>
    </submittedName>
</protein>
<dbReference type="SUPFAM" id="SSF55282">
    <property type="entry name" value="RL5-like"/>
    <property type="match status" value="1"/>
</dbReference>
<dbReference type="Pfam" id="PF01877">
    <property type="entry name" value="RNA_binding"/>
    <property type="match status" value="1"/>
</dbReference>
<gene>
    <name evidence="3" type="ORF">ENL48_05695</name>
    <name evidence="2" type="ORF">ENT89_06615</name>
    <name evidence="1" type="ORF">ENX77_03080</name>
</gene>
<accession>A0A7C4WKY9</accession>
<proteinExistence type="predicted"/>